<feature type="region of interest" description="Disordered" evidence="1">
    <location>
        <begin position="168"/>
        <end position="205"/>
    </location>
</feature>
<feature type="compositionally biased region" description="Basic and acidic residues" evidence="1">
    <location>
        <begin position="374"/>
        <end position="384"/>
    </location>
</feature>
<dbReference type="AlphaFoldDB" id="A0A7S4DSE2"/>
<feature type="region of interest" description="Disordered" evidence="1">
    <location>
        <begin position="75"/>
        <end position="101"/>
    </location>
</feature>
<feature type="chain" id="PRO_5030705893" evidence="2">
    <location>
        <begin position="25"/>
        <end position="384"/>
    </location>
</feature>
<gene>
    <name evidence="3" type="ORF">LGLO00237_LOCUS19602</name>
</gene>
<feature type="compositionally biased region" description="Low complexity" evidence="1">
    <location>
        <begin position="344"/>
        <end position="353"/>
    </location>
</feature>
<feature type="compositionally biased region" description="Basic residues" evidence="1">
    <location>
        <begin position="84"/>
        <end position="93"/>
    </location>
</feature>
<feature type="region of interest" description="Disordered" evidence="1">
    <location>
        <begin position="334"/>
        <end position="384"/>
    </location>
</feature>
<feature type="region of interest" description="Disordered" evidence="1">
    <location>
        <begin position="128"/>
        <end position="153"/>
    </location>
</feature>
<name>A0A7S4DSE2_9EUKA</name>
<organism evidence="3">
    <name type="scientific">Lotharella globosa</name>
    <dbReference type="NCBI Taxonomy" id="91324"/>
    <lineage>
        <taxon>Eukaryota</taxon>
        <taxon>Sar</taxon>
        <taxon>Rhizaria</taxon>
        <taxon>Cercozoa</taxon>
        <taxon>Chlorarachniophyceae</taxon>
        <taxon>Lotharella</taxon>
    </lineage>
</organism>
<proteinExistence type="predicted"/>
<accession>A0A7S4DSE2</accession>
<evidence type="ECO:0000256" key="1">
    <source>
        <dbReference type="SAM" id="MobiDB-lite"/>
    </source>
</evidence>
<feature type="signal peptide" evidence="2">
    <location>
        <begin position="1"/>
        <end position="24"/>
    </location>
</feature>
<protein>
    <submittedName>
        <fullName evidence="3">Uncharacterized protein</fullName>
    </submittedName>
</protein>
<sequence>MAHPLRLVVALVSALVCIWRRHRCCNQLSLAPSSTEQTTIGGQDFGGGYLPAASSSSSSSSPWWWVPVLGSGAGGSGDVENHRVQSRKRRRASGGRLDQTCTPDTVYEHLTKRGSLPRPAEHMFKKRGDTQGAVKDIPGKGTKRKLAKAYESRMGTSRRYKLARLKKLQSMGSRNKRSMVSVSSLTEEEEQEQEQDHQQQHTQQDIHTNIWQDSYNEGERVSFRLNRTLQGALRIEFGKEFYKQGRFPAKFVNVSRSKLRKSFNKYDDSRALGHPDDLKVMMAQRELARELDSCTSDIEQLARNWPLPLEVKRGMDEAKWRNRWSLMKREKEDSNYFGQTKTQNNNNNNNNNNKQITIDQQGIIPHHKTNNQQPDDRKDDDGID</sequence>
<feature type="compositionally biased region" description="Polar residues" evidence="1">
    <location>
        <begin position="170"/>
        <end position="185"/>
    </location>
</feature>
<evidence type="ECO:0000313" key="3">
    <source>
        <dbReference type="EMBL" id="CAE0667979.1"/>
    </source>
</evidence>
<evidence type="ECO:0000256" key="2">
    <source>
        <dbReference type="SAM" id="SignalP"/>
    </source>
</evidence>
<dbReference type="EMBL" id="HBIV01027379">
    <property type="protein sequence ID" value="CAE0667979.1"/>
    <property type="molecule type" value="Transcribed_RNA"/>
</dbReference>
<keyword evidence="2" id="KW-0732">Signal</keyword>
<reference evidence="3" key="1">
    <citation type="submission" date="2021-01" db="EMBL/GenBank/DDBJ databases">
        <authorList>
            <person name="Corre E."/>
            <person name="Pelletier E."/>
            <person name="Niang G."/>
            <person name="Scheremetjew M."/>
            <person name="Finn R."/>
            <person name="Kale V."/>
            <person name="Holt S."/>
            <person name="Cochrane G."/>
            <person name="Meng A."/>
            <person name="Brown T."/>
            <person name="Cohen L."/>
        </authorList>
    </citation>
    <scope>NUCLEOTIDE SEQUENCE</scope>
    <source>
        <strain evidence="3">CCCM811</strain>
    </source>
</reference>